<protein>
    <submittedName>
        <fullName evidence="1">Uncharacterized protein</fullName>
    </submittedName>
</protein>
<sequence length="362" mass="39149">MFFAGSVRRMTTSLAARAAFIARTTRVPSQPIRVPPGFKLRSVLMLATPQNLSMSIEAAISLHESEKLQVVVAGVERVVPHGASNGISELWMDDVMRIELPFLLSERDKREPPRVSDGVNPVGAKVNWKHVDASLDLHVQGTHVRMALANTVFWTNLPSTLFFFESGSAHSGQTLCRLLVTLPPLVPEPKGASVRDHWTPLVTDAPLLVTKCIGNLLKGLNGRSATLFLEQNTQLMSIASKDVKVCVKVFGADGVPKRYEVIAGGGGWGAKADLLALSPEAQLSVGDRIKFYMIPPGDMDGTVVEPVRDQIRFECVADATTYGETDVATRTDDNLFGCGSERGFVAAGVNHKIPGDSLSMSF</sequence>
<accession>A0A4P9ZG77</accession>
<keyword evidence="2" id="KW-1185">Reference proteome</keyword>
<proteinExistence type="predicted"/>
<reference evidence="2" key="1">
    <citation type="journal article" date="2018" name="Nat. Microbiol.">
        <title>Leveraging single-cell genomics to expand the fungal tree of life.</title>
        <authorList>
            <person name="Ahrendt S.R."/>
            <person name="Quandt C.A."/>
            <person name="Ciobanu D."/>
            <person name="Clum A."/>
            <person name="Salamov A."/>
            <person name="Andreopoulos B."/>
            <person name="Cheng J.F."/>
            <person name="Woyke T."/>
            <person name="Pelin A."/>
            <person name="Henrissat B."/>
            <person name="Reynolds N.K."/>
            <person name="Benny G.L."/>
            <person name="Smith M.E."/>
            <person name="James T.Y."/>
            <person name="Grigoriev I.V."/>
        </authorList>
    </citation>
    <scope>NUCLEOTIDE SEQUENCE [LARGE SCALE GENOMIC DNA]</scope>
    <source>
        <strain evidence="2">Baker2002</strain>
    </source>
</reference>
<dbReference type="OrthoDB" id="4080562at2759"/>
<gene>
    <name evidence="1" type="ORF">METBISCDRAFT_26036</name>
</gene>
<dbReference type="EMBL" id="ML004434">
    <property type="protein sequence ID" value="RKP32086.1"/>
    <property type="molecule type" value="Genomic_DNA"/>
</dbReference>
<name>A0A4P9ZG77_9ASCO</name>
<dbReference type="AlphaFoldDB" id="A0A4P9ZG77"/>
<dbReference type="Proteomes" id="UP000268321">
    <property type="component" value="Unassembled WGS sequence"/>
</dbReference>
<organism evidence="1 2">
    <name type="scientific">Metschnikowia bicuspidata</name>
    <dbReference type="NCBI Taxonomy" id="27322"/>
    <lineage>
        <taxon>Eukaryota</taxon>
        <taxon>Fungi</taxon>
        <taxon>Dikarya</taxon>
        <taxon>Ascomycota</taxon>
        <taxon>Saccharomycotina</taxon>
        <taxon>Pichiomycetes</taxon>
        <taxon>Metschnikowiaceae</taxon>
        <taxon>Metschnikowia</taxon>
    </lineage>
</organism>
<evidence type="ECO:0000313" key="1">
    <source>
        <dbReference type="EMBL" id="RKP32086.1"/>
    </source>
</evidence>
<evidence type="ECO:0000313" key="2">
    <source>
        <dbReference type="Proteomes" id="UP000268321"/>
    </source>
</evidence>